<reference evidence="2 3" key="1">
    <citation type="submission" date="2019-03" db="EMBL/GenBank/DDBJ databases">
        <title>Single cell metagenomics reveals metabolic interactions within the superorganism composed of flagellate Streblomastix strix and complex community of Bacteroidetes bacteria on its surface.</title>
        <authorList>
            <person name="Treitli S.C."/>
            <person name="Kolisko M."/>
            <person name="Husnik F."/>
            <person name="Keeling P."/>
            <person name="Hampl V."/>
        </authorList>
    </citation>
    <scope>NUCLEOTIDE SEQUENCE [LARGE SCALE GENOMIC DNA]</scope>
    <source>
        <strain evidence="2">ST1C</strain>
    </source>
</reference>
<comment type="caution">
    <text evidence="2">The sequence shown here is derived from an EMBL/GenBank/DDBJ whole genome shotgun (WGS) entry which is preliminary data.</text>
</comment>
<dbReference type="SUPFAM" id="SSF51126">
    <property type="entry name" value="Pectin lyase-like"/>
    <property type="match status" value="1"/>
</dbReference>
<organism evidence="2 3">
    <name type="scientific">Streblomastix strix</name>
    <dbReference type="NCBI Taxonomy" id="222440"/>
    <lineage>
        <taxon>Eukaryota</taxon>
        <taxon>Metamonada</taxon>
        <taxon>Preaxostyla</taxon>
        <taxon>Oxymonadida</taxon>
        <taxon>Streblomastigidae</taxon>
        <taxon>Streblomastix</taxon>
    </lineage>
</organism>
<accession>A0A5J4UWI6</accession>
<dbReference type="AlphaFoldDB" id="A0A5J4UWI6"/>
<gene>
    <name evidence="2" type="ORF">EZS28_029644</name>
</gene>
<sequence length="650" mass="73352">MPKLGFLNKMFEIDIDSGRKNDDTQSKPDEIQTINHEDYEIIQKYDIFLPNLFSKELFKTVNVDQTIGNNIEFGQDPQLWDDDNSVQDIYEPQPPPVLGEVYDRGSELYPYRTIKRALLRLDKSYYAYCYIGSGWYNQDMLFLESRQITFRGIGNEGDNNQSTTLTNQLKINGNLIYMTKSVCVLENLILLKQPCQLAQNGTVDIKDSVLIFVEQYSDLTLIRVNIKPGDLIDRFKYPILLTEAKFEWYSGLIKASTSQITLQSVQIRNFIFQGASMIDLEEGEGQRVSFDQVQIKNISLIEIDKSYDLTCFGGWDVGDRLAPIKLTALSPSVTFTISNSIFTLFDSSLISNKFTAGTISSLVSGAFLVYFSPYIPPQQPCQMPSSSNYLKGTDKQLLSTSLKSSHSRVNFDPETEIIPRFEVLNCTFSNLTGVRVGAIALSRGAGFFQISDSSFLSNLAIVSDQKYNIKKAYGYYNDIKYIRFAYDILLLDPLLDKKFNIPTSSHNYYSGSSSSSFSNDMQSLGSVIKSFTNSPTPTMSTDQYIGLDEDWATSTTTNLQNLSDLSQYNYNIIIDCNSPDSQADECKNKIADALKESQQSDEAQTEMFIPPPPQTQIETKKVIESEPIEISKGSFLIYSNETERVEMTGP</sequence>
<dbReference type="EMBL" id="SNRW01011688">
    <property type="protein sequence ID" value="KAA6374829.1"/>
    <property type="molecule type" value="Genomic_DNA"/>
</dbReference>
<protein>
    <submittedName>
        <fullName evidence="2">Uncharacterized protein</fullName>
    </submittedName>
</protein>
<dbReference type="InterPro" id="IPR011050">
    <property type="entry name" value="Pectin_lyase_fold/virulence"/>
</dbReference>
<feature type="region of interest" description="Disordered" evidence="1">
    <location>
        <begin position="596"/>
        <end position="615"/>
    </location>
</feature>
<dbReference type="Proteomes" id="UP000324800">
    <property type="component" value="Unassembled WGS sequence"/>
</dbReference>
<proteinExistence type="predicted"/>
<name>A0A5J4UWI6_9EUKA</name>
<evidence type="ECO:0000313" key="2">
    <source>
        <dbReference type="EMBL" id="KAA6374829.1"/>
    </source>
</evidence>
<evidence type="ECO:0000256" key="1">
    <source>
        <dbReference type="SAM" id="MobiDB-lite"/>
    </source>
</evidence>
<evidence type="ECO:0000313" key="3">
    <source>
        <dbReference type="Proteomes" id="UP000324800"/>
    </source>
</evidence>
<feature type="non-terminal residue" evidence="2">
    <location>
        <position position="650"/>
    </location>
</feature>